<comment type="caution">
    <text evidence="14">The sequence shown here is derived from an EMBL/GenBank/DDBJ whole genome shotgun (WGS) entry which is preliminary data.</text>
</comment>
<sequence>MPSSRRERELLARVNFPLYTLQMLTNRHILVAGGGGSSKTGVANGFEIFELSHDGKRYVVEEVIRHETGLNAVMNCDTAVGYIKSSRGQKILLAAGQEGNCQLYSVSVDMETSGEVMNNGDVQPKKDGLRKRRTSEKHEDVNGHGPKSAGSKTEGSKVEEVQSSGSSCSRVSFDIKPQVCIQTDFSKVEPLQRVVRLGHCQQLMATGGTDGHVRLWKFPSQEDSELIHKPTLHIDLAAHSKEVDDLALSPDDNWLASISKDGLAIIWDTKTGKKLRKLTWAIPEGTKYLFKRCRGPCHLFTISNRVGWQGAHGLCKGGVGAYLHLWNPTPEGGEPIKGITCGESLSALAVSDDGRFVSTGTMFSGSVDIFIAFSLQRVLHVKGAHSMFITGLEFVPTREEYGPAISTDTETAVISISVDNHVCIHSIATRSTVSFWVAIVLVTMTMFLAFCLCSYLGL</sequence>
<keyword evidence="4 13" id="KW-0812">Transmembrane</keyword>
<keyword evidence="15" id="KW-1185">Reference proteome</keyword>
<dbReference type="Proteomes" id="UP000792457">
    <property type="component" value="Unassembled WGS sequence"/>
</dbReference>
<keyword evidence="8" id="KW-0653">Protein transport</keyword>
<dbReference type="SUPFAM" id="SSF50978">
    <property type="entry name" value="WD40 repeat-like"/>
    <property type="match status" value="1"/>
</dbReference>
<dbReference type="GO" id="GO:0003400">
    <property type="term" value="P:regulation of COPII vesicle coating"/>
    <property type="evidence" value="ECO:0007669"/>
    <property type="project" value="TreeGrafter"/>
</dbReference>
<dbReference type="Pfam" id="PF00400">
    <property type="entry name" value="WD40"/>
    <property type="match status" value="1"/>
</dbReference>
<dbReference type="PROSITE" id="PS50294">
    <property type="entry name" value="WD_REPEATS_REGION"/>
    <property type="match status" value="1"/>
</dbReference>
<evidence type="ECO:0000256" key="2">
    <source>
        <dbReference type="ARBA" id="ARBA00022448"/>
    </source>
</evidence>
<evidence type="ECO:0000256" key="8">
    <source>
        <dbReference type="ARBA" id="ARBA00022927"/>
    </source>
</evidence>
<dbReference type="OrthoDB" id="2013972at2759"/>
<dbReference type="GO" id="GO:0015031">
    <property type="term" value="P:protein transport"/>
    <property type="evidence" value="ECO:0007669"/>
    <property type="project" value="UniProtKB-KW"/>
</dbReference>
<evidence type="ECO:0000256" key="6">
    <source>
        <dbReference type="ARBA" id="ARBA00022824"/>
    </source>
</evidence>
<dbReference type="InterPro" id="IPR045260">
    <property type="entry name" value="Sec12-like"/>
</dbReference>
<feature type="region of interest" description="Disordered" evidence="12">
    <location>
        <begin position="114"/>
        <end position="163"/>
    </location>
</feature>
<gene>
    <name evidence="14" type="ORF">J437_LFUL003878</name>
</gene>
<dbReference type="GO" id="GO:0005789">
    <property type="term" value="C:endoplasmic reticulum membrane"/>
    <property type="evidence" value="ECO:0007669"/>
    <property type="project" value="UniProtKB-SubCell"/>
</dbReference>
<dbReference type="PANTHER" id="PTHR23284:SF0">
    <property type="entry name" value="PROLACTIN REGULATORY ELEMENT-BINDING PROTEIN"/>
    <property type="match status" value="1"/>
</dbReference>
<evidence type="ECO:0000256" key="5">
    <source>
        <dbReference type="ARBA" id="ARBA00022737"/>
    </source>
</evidence>
<evidence type="ECO:0000256" key="12">
    <source>
        <dbReference type="SAM" id="MobiDB-lite"/>
    </source>
</evidence>
<evidence type="ECO:0000256" key="10">
    <source>
        <dbReference type="ARBA" id="ARBA00023136"/>
    </source>
</evidence>
<reference evidence="14" key="2">
    <citation type="submission" date="2017-10" db="EMBL/GenBank/DDBJ databases">
        <title>Ladona fulva Genome sequencing and assembly.</title>
        <authorList>
            <person name="Murali S."/>
            <person name="Richards S."/>
            <person name="Bandaranaike D."/>
            <person name="Bellair M."/>
            <person name="Blankenburg K."/>
            <person name="Chao H."/>
            <person name="Dinh H."/>
            <person name="Doddapaneni H."/>
            <person name="Dugan-Rocha S."/>
            <person name="Elkadiri S."/>
            <person name="Gnanaolivu R."/>
            <person name="Hernandez B."/>
            <person name="Skinner E."/>
            <person name="Javaid M."/>
            <person name="Lee S."/>
            <person name="Li M."/>
            <person name="Ming W."/>
            <person name="Munidasa M."/>
            <person name="Muniz J."/>
            <person name="Nguyen L."/>
            <person name="Hughes D."/>
            <person name="Osuji N."/>
            <person name="Pu L.-L."/>
            <person name="Puazo M."/>
            <person name="Qu C."/>
            <person name="Quiroz J."/>
            <person name="Raj R."/>
            <person name="Weissenberger G."/>
            <person name="Xin Y."/>
            <person name="Zou X."/>
            <person name="Han Y."/>
            <person name="Worley K."/>
            <person name="Muzny D."/>
            <person name="Gibbs R."/>
        </authorList>
    </citation>
    <scope>NUCLEOTIDE SEQUENCE</scope>
    <source>
        <strain evidence="14">Sampled in the wild</strain>
    </source>
</reference>
<evidence type="ECO:0000256" key="3">
    <source>
        <dbReference type="ARBA" id="ARBA00022574"/>
    </source>
</evidence>
<dbReference type="AlphaFoldDB" id="A0A8K0K706"/>
<dbReference type="PANTHER" id="PTHR23284">
    <property type="entry name" value="PROLACTIN REGULATORY ELEMENT BINDING PROTEIN"/>
    <property type="match status" value="1"/>
</dbReference>
<reference evidence="14" key="1">
    <citation type="submission" date="2013-04" db="EMBL/GenBank/DDBJ databases">
        <authorList>
            <person name="Qu J."/>
            <person name="Murali S.C."/>
            <person name="Bandaranaike D."/>
            <person name="Bellair M."/>
            <person name="Blankenburg K."/>
            <person name="Chao H."/>
            <person name="Dinh H."/>
            <person name="Doddapaneni H."/>
            <person name="Downs B."/>
            <person name="Dugan-Rocha S."/>
            <person name="Elkadiri S."/>
            <person name="Gnanaolivu R.D."/>
            <person name="Hernandez B."/>
            <person name="Javaid M."/>
            <person name="Jayaseelan J.C."/>
            <person name="Lee S."/>
            <person name="Li M."/>
            <person name="Ming W."/>
            <person name="Munidasa M."/>
            <person name="Muniz J."/>
            <person name="Nguyen L."/>
            <person name="Ongeri F."/>
            <person name="Osuji N."/>
            <person name="Pu L.-L."/>
            <person name="Puazo M."/>
            <person name="Qu C."/>
            <person name="Quiroz J."/>
            <person name="Raj R."/>
            <person name="Weissenberger G."/>
            <person name="Xin Y."/>
            <person name="Zou X."/>
            <person name="Han Y."/>
            <person name="Richards S."/>
            <person name="Worley K."/>
            <person name="Muzny D."/>
            <person name="Gibbs R."/>
        </authorList>
    </citation>
    <scope>NUCLEOTIDE SEQUENCE</scope>
    <source>
        <strain evidence="14">Sampled in the wild</strain>
    </source>
</reference>
<keyword evidence="10 13" id="KW-0472">Membrane</keyword>
<feature type="repeat" description="WD" evidence="11">
    <location>
        <begin position="236"/>
        <end position="277"/>
    </location>
</feature>
<organism evidence="14 15">
    <name type="scientific">Ladona fulva</name>
    <name type="common">Scarce chaser dragonfly</name>
    <name type="synonym">Libellula fulva</name>
    <dbReference type="NCBI Taxonomy" id="123851"/>
    <lineage>
        <taxon>Eukaryota</taxon>
        <taxon>Metazoa</taxon>
        <taxon>Ecdysozoa</taxon>
        <taxon>Arthropoda</taxon>
        <taxon>Hexapoda</taxon>
        <taxon>Insecta</taxon>
        <taxon>Pterygota</taxon>
        <taxon>Palaeoptera</taxon>
        <taxon>Odonata</taxon>
        <taxon>Epiprocta</taxon>
        <taxon>Anisoptera</taxon>
        <taxon>Libelluloidea</taxon>
        <taxon>Libellulidae</taxon>
        <taxon>Ladona</taxon>
    </lineage>
</organism>
<evidence type="ECO:0000256" key="9">
    <source>
        <dbReference type="ARBA" id="ARBA00022989"/>
    </source>
</evidence>
<dbReference type="GO" id="GO:0006888">
    <property type="term" value="P:endoplasmic reticulum to Golgi vesicle-mediated transport"/>
    <property type="evidence" value="ECO:0007669"/>
    <property type="project" value="TreeGrafter"/>
</dbReference>
<comment type="subcellular location">
    <subcellularLocation>
        <location evidence="1">Endoplasmic reticulum membrane</location>
        <topology evidence="1">Single-pass membrane protein</topology>
    </subcellularLocation>
</comment>
<evidence type="ECO:0000256" key="13">
    <source>
        <dbReference type="SAM" id="Phobius"/>
    </source>
</evidence>
<evidence type="ECO:0008006" key="16">
    <source>
        <dbReference type="Google" id="ProtNLM"/>
    </source>
</evidence>
<feature type="transmembrane region" description="Helical" evidence="13">
    <location>
        <begin position="433"/>
        <end position="457"/>
    </location>
</feature>
<keyword evidence="5" id="KW-0677">Repeat</keyword>
<evidence type="ECO:0000256" key="7">
    <source>
        <dbReference type="ARBA" id="ARBA00022892"/>
    </source>
</evidence>
<keyword evidence="6" id="KW-0256">Endoplasmic reticulum</keyword>
<dbReference type="InterPro" id="IPR019775">
    <property type="entry name" value="WD40_repeat_CS"/>
</dbReference>
<dbReference type="InterPro" id="IPR001680">
    <property type="entry name" value="WD40_rpt"/>
</dbReference>
<keyword evidence="7" id="KW-0931">ER-Golgi transport</keyword>
<keyword evidence="9 13" id="KW-1133">Transmembrane helix</keyword>
<dbReference type="SMART" id="SM00320">
    <property type="entry name" value="WD40"/>
    <property type="match status" value="3"/>
</dbReference>
<dbReference type="GO" id="GO:0005085">
    <property type="term" value="F:guanyl-nucleotide exchange factor activity"/>
    <property type="evidence" value="ECO:0007669"/>
    <property type="project" value="InterPro"/>
</dbReference>
<dbReference type="EMBL" id="KZ308371">
    <property type="protein sequence ID" value="KAG8228405.1"/>
    <property type="molecule type" value="Genomic_DNA"/>
</dbReference>
<dbReference type="InterPro" id="IPR015943">
    <property type="entry name" value="WD40/YVTN_repeat-like_dom_sf"/>
</dbReference>
<name>A0A8K0K706_LADFU</name>
<dbReference type="InterPro" id="IPR036322">
    <property type="entry name" value="WD40_repeat_dom_sf"/>
</dbReference>
<keyword evidence="3 11" id="KW-0853">WD repeat</keyword>
<proteinExistence type="predicted"/>
<evidence type="ECO:0000256" key="11">
    <source>
        <dbReference type="PROSITE-ProRule" id="PRU00221"/>
    </source>
</evidence>
<protein>
    <recommendedName>
        <fullName evidence="16">Prolactin regulatory element-binding protein</fullName>
    </recommendedName>
</protein>
<dbReference type="PROSITE" id="PS50082">
    <property type="entry name" value="WD_REPEATS_2"/>
    <property type="match status" value="1"/>
</dbReference>
<evidence type="ECO:0000313" key="15">
    <source>
        <dbReference type="Proteomes" id="UP000792457"/>
    </source>
</evidence>
<evidence type="ECO:0000256" key="4">
    <source>
        <dbReference type="ARBA" id="ARBA00022692"/>
    </source>
</evidence>
<evidence type="ECO:0000313" key="14">
    <source>
        <dbReference type="EMBL" id="KAG8228405.1"/>
    </source>
</evidence>
<evidence type="ECO:0000256" key="1">
    <source>
        <dbReference type="ARBA" id="ARBA00004389"/>
    </source>
</evidence>
<dbReference type="Gene3D" id="2.130.10.10">
    <property type="entry name" value="YVTN repeat-like/Quinoprotein amine dehydrogenase"/>
    <property type="match status" value="1"/>
</dbReference>
<dbReference type="PROSITE" id="PS00678">
    <property type="entry name" value="WD_REPEATS_1"/>
    <property type="match status" value="1"/>
</dbReference>
<accession>A0A8K0K706</accession>
<keyword evidence="2" id="KW-0813">Transport</keyword>